<organism evidence="2 3">
    <name type="scientific">Circinella minor</name>
    <dbReference type="NCBI Taxonomy" id="1195481"/>
    <lineage>
        <taxon>Eukaryota</taxon>
        <taxon>Fungi</taxon>
        <taxon>Fungi incertae sedis</taxon>
        <taxon>Mucoromycota</taxon>
        <taxon>Mucoromycotina</taxon>
        <taxon>Mucoromycetes</taxon>
        <taxon>Mucorales</taxon>
        <taxon>Lichtheimiaceae</taxon>
        <taxon>Circinella</taxon>
    </lineage>
</organism>
<feature type="compositionally biased region" description="Acidic residues" evidence="1">
    <location>
        <begin position="156"/>
        <end position="176"/>
    </location>
</feature>
<accession>A0A8H7VH86</accession>
<dbReference type="OrthoDB" id="2288957at2759"/>
<evidence type="ECO:0000313" key="3">
    <source>
        <dbReference type="Proteomes" id="UP000646827"/>
    </source>
</evidence>
<evidence type="ECO:0000313" key="2">
    <source>
        <dbReference type="EMBL" id="KAG2220430.1"/>
    </source>
</evidence>
<keyword evidence="3" id="KW-1185">Reference proteome</keyword>
<feature type="compositionally biased region" description="Basic and acidic residues" evidence="1">
    <location>
        <begin position="678"/>
        <end position="687"/>
    </location>
</feature>
<feature type="compositionally biased region" description="Basic residues" evidence="1">
    <location>
        <begin position="663"/>
        <end position="677"/>
    </location>
</feature>
<dbReference type="Proteomes" id="UP000646827">
    <property type="component" value="Unassembled WGS sequence"/>
</dbReference>
<reference evidence="2 3" key="1">
    <citation type="submission" date="2020-12" db="EMBL/GenBank/DDBJ databases">
        <title>Metabolic potential, ecology and presence of endohyphal bacteria is reflected in genomic diversity of Mucoromycotina.</title>
        <authorList>
            <person name="Muszewska A."/>
            <person name="Okrasinska A."/>
            <person name="Steczkiewicz K."/>
            <person name="Drgas O."/>
            <person name="Orlowska M."/>
            <person name="Perlinska-Lenart U."/>
            <person name="Aleksandrzak-Piekarczyk T."/>
            <person name="Szatraj K."/>
            <person name="Zielenkiewicz U."/>
            <person name="Pilsyk S."/>
            <person name="Malc E."/>
            <person name="Mieczkowski P."/>
            <person name="Kruszewska J.S."/>
            <person name="Biernat P."/>
            <person name="Pawlowska J."/>
        </authorList>
    </citation>
    <scope>NUCLEOTIDE SEQUENCE [LARGE SCALE GENOMIC DNA]</scope>
    <source>
        <strain evidence="2 3">CBS 142.35</strain>
    </source>
</reference>
<comment type="caution">
    <text evidence="2">The sequence shown here is derived from an EMBL/GenBank/DDBJ whole genome shotgun (WGS) entry which is preliminary data.</text>
</comment>
<feature type="region of interest" description="Disordered" evidence="1">
    <location>
        <begin position="139"/>
        <end position="207"/>
    </location>
</feature>
<proteinExistence type="predicted"/>
<dbReference type="EMBL" id="JAEPRB010000141">
    <property type="protein sequence ID" value="KAG2220430.1"/>
    <property type="molecule type" value="Genomic_DNA"/>
</dbReference>
<protein>
    <submittedName>
        <fullName evidence="2">Uncharacterized protein</fullName>
    </submittedName>
</protein>
<feature type="compositionally biased region" description="Low complexity" evidence="1">
    <location>
        <begin position="139"/>
        <end position="155"/>
    </location>
</feature>
<feature type="compositionally biased region" description="Polar residues" evidence="1">
    <location>
        <begin position="188"/>
        <end position="199"/>
    </location>
</feature>
<feature type="region of interest" description="Disordered" evidence="1">
    <location>
        <begin position="398"/>
        <end position="425"/>
    </location>
</feature>
<feature type="region of interest" description="Disordered" evidence="1">
    <location>
        <begin position="74"/>
        <end position="98"/>
    </location>
</feature>
<gene>
    <name evidence="2" type="ORF">INT45_000655</name>
</gene>
<name>A0A8H7VH86_9FUNG</name>
<sequence>MEKIKERVSVPDIENFVHNQPFKDALVNTTTAITNMWSRKRLTHDLRVLIRVLLRVRLRPEKFSRYIEYRTSKKKAKNDGDNDDAKSKNDQDSSNVKNDRTWYSKNKFICDELGEKLQSTDPNKQAIAMKLFQRLVVSNNPTDNTSTTVSVSNIDQGDDLEDIEDLDFDDDDEDEQEHTNLLVKSDENNSSSSPKATELQNEKKESTSRTIRSLVAVVTTLVKSSDTGHEIEASDVKKLVYSSSTIGDHELAAAAEVINLLRPYVPKSSKGQDPDCSMFTLAPLAFITITVLRAVGLPKQAWEMSHKAEDVIALPLSARALYELFSNYYTIYHRDETPITSHAEAGKNQKETIGGFFDIQIIDKICKKHHLQPLWSMKFVNRYTIQWLSYKVISSSNAASPTQSTDTKRRQQKKSLNDNEKEQLQEEISKVKTEVNDLRKELKPANKNHAEACKERMTRRVAHNNSWKRIKSLRAAGVLPDTELFEIKETQWNAVKDSKKKADECRDEAYKVSNELRCKNSQLYQLEKQLHGQSLPPLKPLVDKSLLKEFDLHDPKTFISSSDPGLVVTTCTIGTTSKQYLDVINNYKNLYTLLECEDTSYEMDIDAEEEGNMDVPGSSNIIVAPSQSSILSPASSSASLLSLPYLLKRVTNNTPQSMDSKTLSKKNRWKRERKKRKKEEISRDSLNRDQKTRSLLDKLAHKKLVAKIRREMVNGVKNAKVIHSFGAWKLRNSPIKGHRRRSSKKVQAAAKQCEHDKVIEVDEYLSSTVCPYCFQRLSNHIYRRNDKLVKVNGAKTCNNPHCPSRTTNSTTMTRDAIGAFNIGLITISSLLSTTGEPIFPFSRTSSKNIKYTRQDLDNIFNTAMPPSDGSVQHRHEVRLGSN</sequence>
<feature type="compositionally biased region" description="Basic and acidic residues" evidence="1">
    <location>
        <begin position="415"/>
        <end position="425"/>
    </location>
</feature>
<feature type="region of interest" description="Disordered" evidence="1">
    <location>
        <begin position="654"/>
        <end position="687"/>
    </location>
</feature>
<evidence type="ECO:0000256" key="1">
    <source>
        <dbReference type="SAM" id="MobiDB-lite"/>
    </source>
</evidence>
<dbReference type="AlphaFoldDB" id="A0A8H7VH86"/>